<gene>
    <name evidence="5" type="ORF">ACFFJ2_18980</name>
</gene>
<dbReference type="RefSeq" id="WP_261522758.1">
    <property type="nucleotide sequence ID" value="NZ_JAODNW010000040.1"/>
</dbReference>
<proteinExistence type="predicted"/>
<evidence type="ECO:0000313" key="6">
    <source>
        <dbReference type="Proteomes" id="UP001589755"/>
    </source>
</evidence>
<organism evidence="5 6">
    <name type="scientific">Chelativorans intermedius</name>
    <dbReference type="NCBI Taxonomy" id="515947"/>
    <lineage>
        <taxon>Bacteria</taxon>
        <taxon>Pseudomonadati</taxon>
        <taxon>Pseudomonadota</taxon>
        <taxon>Alphaproteobacteria</taxon>
        <taxon>Hyphomicrobiales</taxon>
        <taxon>Phyllobacteriaceae</taxon>
        <taxon>Chelativorans</taxon>
    </lineage>
</organism>
<name>A0ABV6DCT6_9HYPH</name>
<dbReference type="InterPro" id="IPR028082">
    <property type="entry name" value="Peripla_BP_I"/>
</dbReference>
<dbReference type="Proteomes" id="UP001589755">
    <property type="component" value="Unassembled WGS sequence"/>
</dbReference>
<keyword evidence="6" id="KW-1185">Reference proteome</keyword>
<feature type="domain" description="Transcriptional regulator LacI/GalR-like sensor" evidence="4">
    <location>
        <begin position="111"/>
        <end position="269"/>
    </location>
</feature>
<comment type="caution">
    <text evidence="5">The sequence shown here is derived from an EMBL/GenBank/DDBJ whole genome shotgun (WGS) entry which is preliminary data.</text>
</comment>
<dbReference type="PANTHER" id="PTHR30146">
    <property type="entry name" value="LACI-RELATED TRANSCRIPTIONAL REPRESSOR"/>
    <property type="match status" value="1"/>
</dbReference>
<reference evidence="5 6" key="1">
    <citation type="submission" date="2024-09" db="EMBL/GenBank/DDBJ databases">
        <authorList>
            <person name="Sun Q."/>
            <person name="Mori K."/>
        </authorList>
    </citation>
    <scope>NUCLEOTIDE SEQUENCE [LARGE SCALE GENOMIC DNA]</scope>
    <source>
        <strain evidence="5 6">CCM 8543</strain>
    </source>
</reference>
<dbReference type="SUPFAM" id="SSF53822">
    <property type="entry name" value="Periplasmic binding protein-like I"/>
    <property type="match status" value="1"/>
</dbReference>
<keyword evidence="2" id="KW-0238">DNA-binding</keyword>
<dbReference type="CDD" id="cd06278">
    <property type="entry name" value="PBP1_LacI-like"/>
    <property type="match status" value="1"/>
</dbReference>
<evidence type="ECO:0000259" key="4">
    <source>
        <dbReference type="Pfam" id="PF13377"/>
    </source>
</evidence>
<evidence type="ECO:0000256" key="3">
    <source>
        <dbReference type="ARBA" id="ARBA00023163"/>
    </source>
</evidence>
<dbReference type="Pfam" id="PF13377">
    <property type="entry name" value="Peripla_BP_3"/>
    <property type="match status" value="1"/>
</dbReference>
<evidence type="ECO:0000313" key="5">
    <source>
        <dbReference type="EMBL" id="MFC0210478.1"/>
    </source>
</evidence>
<dbReference type="InterPro" id="IPR046335">
    <property type="entry name" value="LacI/GalR-like_sensor"/>
</dbReference>
<keyword evidence="1" id="KW-0805">Transcription regulation</keyword>
<accession>A0ABV6DCT6</accession>
<dbReference type="EMBL" id="JBHLXD010000055">
    <property type="protein sequence ID" value="MFC0210478.1"/>
    <property type="molecule type" value="Genomic_DNA"/>
</dbReference>
<dbReference type="Gene3D" id="3.40.50.2300">
    <property type="match status" value="2"/>
</dbReference>
<sequence>MDKQVRTKGSNLANPYLAVQLADLTAALVEEDLQCLLMNASSDRKDLTRSLQLLLEYRVRAVVVLSGAPHHSLVRECLDNGVRVILINRAVDSALADIIAFDAEQGGRLAAERLIADGRRRVAVVQSASKTLSKLQRAEAFRARMAEAGVEVVTWAHGGNSYTAGEEAARALLGQGGIDGVFCVTDELGLGFLNTARHALLRRIPEEMSLIAFDDVPQAAWSSHAMTTVRQPVAELNRAVIEALIRETAGDPRPLVRKIPVSLVERGTTLPGRWAPARAP</sequence>
<dbReference type="PANTHER" id="PTHR30146:SF153">
    <property type="entry name" value="LACTOSE OPERON REPRESSOR"/>
    <property type="match status" value="1"/>
</dbReference>
<evidence type="ECO:0000256" key="2">
    <source>
        <dbReference type="ARBA" id="ARBA00023125"/>
    </source>
</evidence>
<evidence type="ECO:0000256" key="1">
    <source>
        <dbReference type="ARBA" id="ARBA00023015"/>
    </source>
</evidence>
<keyword evidence="3" id="KW-0804">Transcription</keyword>
<protein>
    <submittedName>
        <fullName evidence="5">Substrate-binding domain-containing protein</fullName>
    </submittedName>
</protein>